<dbReference type="PATRIC" id="fig|66969.6.peg.643"/>
<dbReference type="STRING" id="66969.Lwal_0598"/>
<keyword evidence="2" id="KW-1185">Reference proteome</keyword>
<accession>A0A0W1AMS7</accession>
<organism evidence="1 2">
    <name type="scientific">Legionella waltersii</name>
    <dbReference type="NCBI Taxonomy" id="66969"/>
    <lineage>
        <taxon>Bacteria</taxon>
        <taxon>Pseudomonadati</taxon>
        <taxon>Pseudomonadota</taxon>
        <taxon>Gammaproteobacteria</taxon>
        <taxon>Legionellales</taxon>
        <taxon>Legionellaceae</taxon>
        <taxon>Legionella</taxon>
    </lineage>
</organism>
<dbReference type="Proteomes" id="UP000054729">
    <property type="component" value="Unassembled WGS sequence"/>
</dbReference>
<dbReference type="AlphaFoldDB" id="A0A0W1AMS7"/>
<evidence type="ECO:0000313" key="2">
    <source>
        <dbReference type="Proteomes" id="UP000054729"/>
    </source>
</evidence>
<comment type="caution">
    <text evidence="1">The sequence shown here is derived from an EMBL/GenBank/DDBJ whole genome shotgun (WGS) entry which is preliminary data.</text>
</comment>
<evidence type="ECO:0000313" key="1">
    <source>
        <dbReference type="EMBL" id="KTD82560.1"/>
    </source>
</evidence>
<reference evidence="1 2" key="1">
    <citation type="submission" date="2015-11" db="EMBL/GenBank/DDBJ databases">
        <title>Genomic analysis of 38 Legionella species identifies large and diverse effector repertoires.</title>
        <authorList>
            <person name="Burstein D."/>
            <person name="Amaro F."/>
            <person name="Zusman T."/>
            <person name="Lifshitz Z."/>
            <person name="Cohen O."/>
            <person name="Gilbert J.A."/>
            <person name="Pupko T."/>
            <person name="Shuman H.A."/>
            <person name="Segal G."/>
        </authorList>
    </citation>
    <scope>NUCLEOTIDE SEQUENCE [LARGE SCALE GENOMIC DNA]</scope>
    <source>
        <strain evidence="1 2">ATCC 51914</strain>
    </source>
</reference>
<gene>
    <name evidence="1" type="ORF">Lwal_0598</name>
</gene>
<dbReference type="RefSeq" id="WP_058479431.1">
    <property type="nucleotide sequence ID" value="NZ_CAAAIQ010000009.1"/>
</dbReference>
<sequence>MHREEHIKGMYQQMVNSMVMNKLPSIIDRVLLKMPNKKRKVSLDDYVSCYHYFERAIQNN</sequence>
<dbReference type="EMBL" id="LNZB01000010">
    <property type="protein sequence ID" value="KTD82560.1"/>
    <property type="molecule type" value="Genomic_DNA"/>
</dbReference>
<proteinExistence type="predicted"/>
<name>A0A0W1AMS7_9GAMM</name>
<protein>
    <submittedName>
        <fullName evidence="1">Uncharacterized protein</fullName>
    </submittedName>
</protein>